<dbReference type="EMBL" id="VUJV01000003">
    <property type="protein sequence ID" value="KAA1418722.1"/>
    <property type="molecule type" value="Genomic_DNA"/>
</dbReference>
<dbReference type="InterPro" id="IPR021941">
    <property type="entry name" value="DUF3556_TM"/>
</dbReference>
<feature type="transmembrane region" description="Helical" evidence="1">
    <location>
        <begin position="183"/>
        <end position="201"/>
    </location>
</feature>
<comment type="caution">
    <text evidence="2">The sequence shown here is derived from an EMBL/GenBank/DDBJ whole genome shotgun (WGS) entry which is preliminary data.</text>
</comment>
<feature type="transmembrane region" description="Helical" evidence="1">
    <location>
        <begin position="358"/>
        <end position="382"/>
    </location>
</feature>
<evidence type="ECO:0000256" key="1">
    <source>
        <dbReference type="SAM" id="Phobius"/>
    </source>
</evidence>
<evidence type="ECO:0000313" key="3">
    <source>
        <dbReference type="Proteomes" id="UP000325003"/>
    </source>
</evidence>
<proteinExistence type="predicted"/>
<dbReference type="AlphaFoldDB" id="A0A5B1LDK4"/>
<name>A0A5B1LDK4_9ACTN</name>
<feature type="transmembrane region" description="Helical" evidence="1">
    <location>
        <begin position="300"/>
        <end position="321"/>
    </location>
</feature>
<feature type="transmembrane region" description="Helical" evidence="1">
    <location>
        <begin position="145"/>
        <end position="163"/>
    </location>
</feature>
<dbReference type="Pfam" id="PF12077">
    <property type="entry name" value="DUF3556"/>
    <property type="match status" value="1"/>
</dbReference>
<protein>
    <submittedName>
        <fullName evidence="2">DUF3556 domain-containing protein</fullName>
    </submittedName>
</protein>
<accession>A0A5B1LDK4</accession>
<evidence type="ECO:0000313" key="2">
    <source>
        <dbReference type="EMBL" id="KAA1418722.1"/>
    </source>
</evidence>
<keyword evidence="1" id="KW-0812">Transmembrane</keyword>
<gene>
    <name evidence="2" type="ORF">F0U44_09515</name>
</gene>
<keyword evidence="1" id="KW-0472">Membrane</keyword>
<feature type="transmembrane region" description="Helical" evidence="1">
    <location>
        <begin position="238"/>
        <end position="256"/>
    </location>
</feature>
<keyword evidence="3" id="KW-1185">Reference proteome</keyword>
<dbReference type="RefSeq" id="WP_149728062.1">
    <property type="nucleotide sequence ID" value="NZ_VUJV01000003.1"/>
</dbReference>
<feature type="transmembrane region" description="Helical" evidence="1">
    <location>
        <begin position="327"/>
        <end position="351"/>
    </location>
</feature>
<feature type="transmembrane region" description="Helical" evidence="1">
    <location>
        <begin position="45"/>
        <end position="65"/>
    </location>
</feature>
<reference evidence="2 3" key="2">
    <citation type="submission" date="2019-09" db="EMBL/GenBank/DDBJ databases">
        <authorList>
            <person name="Jin C."/>
        </authorList>
    </citation>
    <scope>NUCLEOTIDE SEQUENCE [LARGE SCALE GENOMIC DNA]</scope>
    <source>
        <strain evidence="2 3">BN130099</strain>
    </source>
</reference>
<organism evidence="2 3">
    <name type="scientific">Nocardioides humilatus</name>
    <dbReference type="NCBI Taxonomy" id="2607660"/>
    <lineage>
        <taxon>Bacteria</taxon>
        <taxon>Bacillati</taxon>
        <taxon>Actinomycetota</taxon>
        <taxon>Actinomycetes</taxon>
        <taxon>Propionibacteriales</taxon>
        <taxon>Nocardioidaceae</taxon>
        <taxon>Nocardioides</taxon>
    </lineage>
</organism>
<sequence length="618" mass="68404">MGFLTPSPQPMPPADFLRLPLQERIRLLAVNWVDDGFGTPRVLHVVYVLKMLGLYFAVGLAITSWTTDYVSFTDPGTWFDNVVVYQKLAVWLMLLEVIGLGGAFGPLCGHFAPMLGNIRYWLRPGTIRMAPWGKRVPLTGGDERTVVDVLLYVAVLASLAYPLLATAERVTLVPAGTGPQELVPPAAFIPILVTMPLMGLRDKVVFLAARSEQYLPIMLFSATLGALALSDSAGADDFINLVVAFKIIICIVWIGAGTSKIGEHFVNVVPPMVSNTPGQLSFVKRLHYRNEPDDLRPSRFAWFMAHVGGTTVELIIPFVLLTTTNNTIAMLGAIAMLIFHIFITSTFPLAVPLEWNVYFGYIAIVLWGGFGDGFDASVYNIWDCSEPLLLIPVFGLLLFGPVLGNLRPDLVSFLPSMRQYAGNWASAVWAMKPGVEARLNELPAVENQVDQLQRMLPTPLEHDDAEMTLQKVGAWRAMHSQGRGLYSVLYEHLDDIESRTLREGEFVCNVVLGWNFGDGHLHDERMVAAIQKRLGLAPGDLVVAYCESQPTPWRRGRPQHYRVIDAALGVVERGTWDVRDCVKEQPWLPNGPIPLEVGWTATGYRRQSTLTTGKDPVS</sequence>
<dbReference type="Proteomes" id="UP000325003">
    <property type="component" value="Unassembled WGS sequence"/>
</dbReference>
<feature type="transmembrane region" description="Helical" evidence="1">
    <location>
        <begin position="388"/>
        <end position="406"/>
    </location>
</feature>
<reference evidence="2 3" key="1">
    <citation type="submission" date="2019-09" db="EMBL/GenBank/DDBJ databases">
        <title>Nocardioides panacisoli sp. nov., isolated from the soil of a ginseng field.</title>
        <authorList>
            <person name="Cho C."/>
        </authorList>
    </citation>
    <scope>NUCLEOTIDE SEQUENCE [LARGE SCALE GENOMIC DNA]</scope>
    <source>
        <strain evidence="2 3">BN130099</strain>
    </source>
</reference>
<feature type="transmembrane region" description="Helical" evidence="1">
    <location>
        <begin position="88"/>
        <end position="112"/>
    </location>
</feature>
<keyword evidence="1" id="KW-1133">Transmembrane helix</keyword>